<dbReference type="EMBL" id="PFEV01000219">
    <property type="protein sequence ID" value="PIV70547.1"/>
    <property type="molecule type" value="Genomic_DNA"/>
</dbReference>
<evidence type="ECO:0000259" key="1">
    <source>
        <dbReference type="Pfam" id="PF00308"/>
    </source>
</evidence>
<dbReference type="GO" id="GO:0005886">
    <property type="term" value="C:plasma membrane"/>
    <property type="evidence" value="ECO:0007669"/>
    <property type="project" value="TreeGrafter"/>
</dbReference>
<dbReference type="GO" id="GO:0006270">
    <property type="term" value="P:DNA replication initiation"/>
    <property type="evidence" value="ECO:0007669"/>
    <property type="project" value="TreeGrafter"/>
</dbReference>
<name>A0A2M7EJ33_9BACT</name>
<evidence type="ECO:0000313" key="3">
    <source>
        <dbReference type="Proteomes" id="UP000228762"/>
    </source>
</evidence>
<protein>
    <submittedName>
        <fullName evidence="2">Chromosomal replication initiator protein DnaA</fullName>
    </submittedName>
</protein>
<dbReference type="Gene3D" id="3.40.50.300">
    <property type="entry name" value="P-loop containing nucleotide triphosphate hydrolases"/>
    <property type="match status" value="1"/>
</dbReference>
<feature type="non-terminal residue" evidence="2">
    <location>
        <position position="1"/>
    </location>
</feature>
<dbReference type="AlphaFoldDB" id="A0A2M7EJ33"/>
<comment type="caution">
    <text evidence="2">The sequence shown here is derived from an EMBL/GenBank/DDBJ whole genome shotgun (WGS) entry which is preliminary data.</text>
</comment>
<reference evidence="3" key="1">
    <citation type="submission" date="2017-09" db="EMBL/GenBank/DDBJ databases">
        <title>Depth-based differentiation of microbial function through sediment-hosted aquifers and enrichment of novel symbionts in the deep terrestrial subsurface.</title>
        <authorList>
            <person name="Probst A.J."/>
            <person name="Ladd B."/>
            <person name="Jarett J.K."/>
            <person name="Geller-Mcgrath D.E."/>
            <person name="Sieber C.M.K."/>
            <person name="Emerson J.B."/>
            <person name="Anantharaman K."/>
            <person name="Thomas B.C."/>
            <person name="Malmstrom R."/>
            <person name="Stieglmeier M."/>
            <person name="Klingl A."/>
            <person name="Woyke T."/>
            <person name="Ryan C.M."/>
            <person name="Banfield J.F."/>
        </authorList>
    </citation>
    <scope>NUCLEOTIDE SEQUENCE [LARGE SCALE GENOMIC DNA]</scope>
</reference>
<evidence type="ECO:0000313" key="2">
    <source>
        <dbReference type="EMBL" id="PIV70547.1"/>
    </source>
</evidence>
<organism evidence="2 3">
    <name type="scientific">Candidatus Roizmanbacteria bacterium CG17_big_fil_post_rev_8_21_14_2_50_39_7</name>
    <dbReference type="NCBI Taxonomy" id="1974858"/>
    <lineage>
        <taxon>Bacteria</taxon>
        <taxon>Candidatus Roizmaniibacteriota</taxon>
    </lineage>
</organism>
<proteinExistence type="predicted"/>
<dbReference type="GO" id="GO:0003688">
    <property type="term" value="F:DNA replication origin binding"/>
    <property type="evidence" value="ECO:0007669"/>
    <property type="project" value="TreeGrafter"/>
</dbReference>
<sequence length="47" mass="4940">NVAFAAAQAVSKDPGRSYNPLFFYGGVGVGKTHLAHAAARTVLEHNQ</sequence>
<accession>A0A2M7EJ33</accession>
<feature type="non-terminal residue" evidence="2">
    <location>
        <position position="47"/>
    </location>
</feature>
<gene>
    <name evidence="2" type="ORF">COW57_04750</name>
</gene>
<feature type="domain" description="Chromosomal replication initiator protein DnaA ATPAse" evidence="1">
    <location>
        <begin position="2"/>
        <end position="46"/>
    </location>
</feature>
<dbReference type="SUPFAM" id="SSF52540">
    <property type="entry name" value="P-loop containing nucleoside triphosphate hydrolases"/>
    <property type="match status" value="1"/>
</dbReference>
<dbReference type="PANTHER" id="PTHR30050">
    <property type="entry name" value="CHROMOSOMAL REPLICATION INITIATOR PROTEIN DNAA"/>
    <property type="match status" value="1"/>
</dbReference>
<dbReference type="CDD" id="cd00009">
    <property type="entry name" value="AAA"/>
    <property type="match status" value="1"/>
</dbReference>
<dbReference type="Pfam" id="PF00308">
    <property type="entry name" value="Bac_DnaA"/>
    <property type="match status" value="1"/>
</dbReference>
<dbReference type="InterPro" id="IPR027417">
    <property type="entry name" value="P-loop_NTPase"/>
</dbReference>
<dbReference type="PANTHER" id="PTHR30050:SF2">
    <property type="entry name" value="CHROMOSOMAL REPLICATION INITIATOR PROTEIN DNAA"/>
    <property type="match status" value="1"/>
</dbReference>
<dbReference type="InterPro" id="IPR013317">
    <property type="entry name" value="DnaA_dom"/>
</dbReference>
<dbReference type="Proteomes" id="UP000228762">
    <property type="component" value="Unassembled WGS sequence"/>
</dbReference>